<feature type="domain" description="Sporulation protein YpeB N-terminal" evidence="3">
    <location>
        <begin position="32"/>
        <end position="166"/>
    </location>
</feature>
<dbReference type="GO" id="GO:0009847">
    <property type="term" value="P:spore germination"/>
    <property type="evidence" value="ECO:0007669"/>
    <property type="project" value="InterPro"/>
</dbReference>
<keyword evidence="1" id="KW-0472">Membrane</keyword>
<keyword evidence="1" id="KW-1133">Transmembrane helix</keyword>
<dbReference type="AlphaFoldDB" id="A0A401UGB0"/>
<dbReference type="RefSeq" id="WP_124997063.1">
    <property type="nucleotide sequence ID" value="NZ_BHYK01000001.1"/>
</dbReference>
<feature type="domain" description="Sporulation protein YpeB PepSY1 and PepSY2" evidence="2">
    <location>
        <begin position="184"/>
        <end position="379"/>
    </location>
</feature>
<dbReference type="NCBIfam" id="TIGR02889">
    <property type="entry name" value="spore_YpeB"/>
    <property type="match status" value="1"/>
</dbReference>
<accession>A0A401UGB0</accession>
<dbReference type="InterPro" id="IPR014239">
    <property type="entry name" value="YpeB_PepSY1-2"/>
</dbReference>
<organism evidence="4 5">
    <name type="scientific">Clostridium tagluense</name>
    <dbReference type="NCBI Taxonomy" id="360422"/>
    <lineage>
        <taxon>Bacteria</taxon>
        <taxon>Bacillati</taxon>
        <taxon>Bacillota</taxon>
        <taxon>Clostridia</taxon>
        <taxon>Eubacteriales</taxon>
        <taxon>Clostridiaceae</taxon>
        <taxon>Clostridium</taxon>
    </lineage>
</organism>
<name>A0A401UGB0_9CLOT</name>
<proteinExistence type="predicted"/>
<dbReference type="OrthoDB" id="2372097at2"/>
<keyword evidence="1" id="KW-0812">Transmembrane</keyword>
<evidence type="ECO:0000256" key="1">
    <source>
        <dbReference type="SAM" id="Phobius"/>
    </source>
</evidence>
<keyword evidence="5" id="KW-1185">Reference proteome</keyword>
<comment type="caution">
    <text evidence="4">The sequence shown here is derived from an EMBL/GenBank/DDBJ whole genome shotgun (WGS) entry which is preliminary data.</text>
</comment>
<reference evidence="4 5" key="1">
    <citation type="submission" date="2018-11" db="EMBL/GenBank/DDBJ databases">
        <title>Genome sequencing and assembly of Clostridium tagluense strain A121.</title>
        <authorList>
            <person name="Murakami T."/>
            <person name="Segawa T."/>
            <person name="Shcherbakova V.A."/>
            <person name="Mori H."/>
            <person name="Yoshimura Y."/>
        </authorList>
    </citation>
    <scope>NUCLEOTIDE SEQUENCE [LARGE SCALE GENOMIC DNA]</scope>
    <source>
        <strain evidence="4 5">A121</strain>
    </source>
</reference>
<feature type="transmembrane region" description="Helical" evidence="1">
    <location>
        <begin position="7"/>
        <end position="30"/>
    </location>
</feature>
<evidence type="ECO:0000259" key="3">
    <source>
        <dbReference type="Pfam" id="PF20769"/>
    </source>
</evidence>
<dbReference type="Proteomes" id="UP000287872">
    <property type="component" value="Unassembled WGS sequence"/>
</dbReference>
<dbReference type="Pfam" id="PF20769">
    <property type="entry name" value="YPEB_N"/>
    <property type="match status" value="1"/>
</dbReference>
<dbReference type="InterPro" id="IPR048402">
    <property type="entry name" value="YpeB_N"/>
</dbReference>
<dbReference type="EMBL" id="BHYK01000001">
    <property type="protein sequence ID" value="GCD08519.1"/>
    <property type="molecule type" value="Genomic_DNA"/>
</dbReference>
<protein>
    <submittedName>
        <fullName evidence="4">Germination protein YpeB</fullName>
    </submittedName>
</protein>
<sequence length="456" mass="51583">MKMLKKRILYTSAVTIIVVFSTTFAILMFLERLDYRNYLQGQYSKNMYELISSVQNIRVNLGKAAIVGSREQSIVVFEEIFRHSDTANDKLHSLPIEQSVVGDTSKFLTQVGDFCYSLAKATSEGKDLSAKQYELIDQLEMQSYTLQEQLNAVLSDINDGKVKWGEIRKKSTSVFAKVGDDLVNEKFKGIQKQVVQYPALIYDGPFSDNTLEIKPKIISQKEVSQSDAVKTIKNIFGEDKIESIENKQVQGKTKIPSYTFYVTFKGRAKEEPKTVIEVSKNGSRILYLLDNRSIGKATIDIKKAIKGGSEFIGKIGYKNMEPTYTLNYENTAVVSYVYKQGEVAIYPDQVKLKIALDDGSIIGIESEKFLVSHVEKRKINAPKINAVKAQERVGKRLKISKISLAIIPTEMNKEVLCYEFLGSYKEKNFIVYINADTGYEQRIMEIIDTPNGKLTI</sequence>
<dbReference type="Pfam" id="PF14620">
    <property type="entry name" value="YPEB_PepSY1-2"/>
    <property type="match status" value="1"/>
</dbReference>
<gene>
    <name evidence="4" type="ORF">Ctaglu_01420</name>
</gene>
<evidence type="ECO:0000259" key="2">
    <source>
        <dbReference type="Pfam" id="PF14620"/>
    </source>
</evidence>
<evidence type="ECO:0000313" key="4">
    <source>
        <dbReference type="EMBL" id="GCD08519.1"/>
    </source>
</evidence>
<evidence type="ECO:0000313" key="5">
    <source>
        <dbReference type="Proteomes" id="UP000287872"/>
    </source>
</evidence>